<accession>A0A8H4B3I6</accession>
<evidence type="ECO:0000256" key="1">
    <source>
        <dbReference type="SAM" id="Phobius"/>
    </source>
</evidence>
<dbReference type="EMBL" id="WTPW01000032">
    <property type="protein sequence ID" value="KAF0556667.1"/>
    <property type="molecule type" value="Genomic_DNA"/>
</dbReference>
<organism evidence="2 3">
    <name type="scientific">Gigaspora margarita</name>
    <dbReference type="NCBI Taxonomy" id="4874"/>
    <lineage>
        <taxon>Eukaryota</taxon>
        <taxon>Fungi</taxon>
        <taxon>Fungi incertae sedis</taxon>
        <taxon>Mucoromycota</taxon>
        <taxon>Glomeromycotina</taxon>
        <taxon>Glomeromycetes</taxon>
        <taxon>Diversisporales</taxon>
        <taxon>Gigasporaceae</taxon>
        <taxon>Gigaspora</taxon>
    </lineage>
</organism>
<evidence type="ECO:0000313" key="2">
    <source>
        <dbReference type="EMBL" id="KAF0556667.1"/>
    </source>
</evidence>
<keyword evidence="3" id="KW-1185">Reference proteome</keyword>
<feature type="transmembrane region" description="Helical" evidence="1">
    <location>
        <begin position="97"/>
        <end position="118"/>
    </location>
</feature>
<evidence type="ECO:0000313" key="3">
    <source>
        <dbReference type="Proteomes" id="UP000439903"/>
    </source>
</evidence>
<keyword evidence="1" id="KW-0812">Transmembrane</keyword>
<feature type="transmembrane region" description="Helical" evidence="1">
    <location>
        <begin position="64"/>
        <end position="85"/>
    </location>
</feature>
<name>A0A8H4B3I6_GIGMA</name>
<feature type="transmembrane region" description="Helical" evidence="1">
    <location>
        <begin position="9"/>
        <end position="28"/>
    </location>
</feature>
<reference evidence="2 3" key="1">
    <citation type="journal article" date="2019" name="Environ. Microbiol.">
        <title>At the nexus of three kingdoms: the genome of the mycorrhizal fungus Gigaspora margarita provides insights into plant, endobacterial and fungal interactions.</title>
        <authorList>
            <person name="Venice F."/>
            <person name="Ghignone S."/>
            <person name="Salvioli di Fossalunga A."/>
            <person name="Amselem J."/>
            <person name="Novero M."/>
            <person name="Xianan X."/>
            <person name="Sedzielewska Toro K."/>
            <person name="Morin E."/>
            <person name="Lipzen A."/>
            <person name="Grigoriev I.V."/>
            <person name="Henrissat B."/>
            <person name="Martin F.M."/>
            <person name="Bonfante P."/>
        </authorList>
    </citation>
    <scope>NUCLEOTIDE SEQUENCE [LARGE SCALE GENOMIC DNA]</scope>
    <source>
        <strain evidence="2 3">BEG34</strain>
    </source>
</reference>
<gene>
    <name evidence="2" type="ORF">F8M41_015026</name>
</gene>
<protein>
    <submittedName>
        <fullName evidence="2">Uncharacterized protein</fullName>
    </submittedName>
</protein>
<keyword evidence="1" id="KW-0472">Membrane</keyword>
<proteinExistence type="predicted"/>
<keyword evidence="1" id="KW-1133">Transmembrane helix</keyword>
<feature type="transmembrane region" description="Helical" evidence="1">
    <location>
        <begin position="130"/>
        <end position="151"/>
    </location>
</feature>
<dbReference type="AlphaFoldDB" id="A0A8H4B3I6"/>
<comment type="caution">
    <text evidence="2">The sequence shown here is derived from an EMBL/GenBank/DDBJ whole genome shotgun (WGS) entry which is preliminary data.</text>
</comment>
<feature type="transmembrane region" description="Helical" evidence="1">
    <location>
        <begin position="34"/>
        <end position="52"/>
    </location>
</feature>
<dbReference type="Proteomes" id="UP000439903">
    <property type="component" value="Unassembled WGS sequence"/>
</dbReference>
<sequence length="163" mass="17971">MGARCFETVVVVYISALVLISDILVALLRRVVGALSAEAVLDLGCIVLLVYRSMLVAFDWSMKALIVLMISLDVARHASSMYTLVFESILNISMLEGGLLVAKLLGEVILLFQGFVRLRIKFLKFSRTEFVRYGGLGIYGIILGGLPVRWFTPHAACDLVMTL</sequence>